<name>A0A081BMM2_9BACT</name>
<dbReference type="Proteomes" id="UP000030700">
    <property type="component" value="Unassembled WGS sequence"/>
</dbReference>
<keyword evidence="3" id="KW-1003">Cell membrane</keyword>
<dbReference type="Gene3D" id="1.10.3720.10">
    <property type="entry name" value="MetI-like"/>
    <property type="match status" value="1"/>
</dbReference>
<dbReference type="EMBL" id="DF820457">
    <property type="protein sequence ID" value="GAK51638.1"/>
    <property type="molecule type" value="Genomic_DNA"/>
</dbReference>
<accession>A0A081BMM2</accession>
<keyword evidence="10" id="KW-1185">Reference proteome</keyword>
<dbReference type="AlphaFoldDB" id="A0A081BMM2"/>
<evidence type="ECO:0000256" key="2">
    <source>
        <dbReference type="ARBA" id="ARBA00022448"/>
    </source>
</evidence>
<dbReference type="GO" id="GO:0005886">
    <property type="term" value="C:plasma membrane"/>
    <property type="evidence" value="ECO:0007669"/>
    <property type="project" value="UniProtKB-SubCell"/>
</dbReference>
<feature type="domain" description="ABC transmembrane type-1" evidence="8">
    <location>
        <begin position="101"/>
        <end position="313"/>
    </location>
</feature>
<comment type="similarity">
    <text evidence="7">Belongs to the binding-protein-dependent transport system permease family.</text>
</comment>
<dbReference type="GO" id="GO:0055085">
    <property type="term" value="P:transmembrane transport"/>
    <property type="evidence" value="ECO:0007669"/>
    <property type="project" value="InterPro"/>
</dbReference>
<evidence type="ECO:0000256" key="6">
    <source>
        <dbReference type="ARBA" id="ARBA00023136"/>
    </source>
</evidence>
<keyword evidence="2 7" id="KW-0813">Transport</keyword>
<dbReference type="Pfam" id="PF19300">
    <property type="entry name" value="BPD_transp_1_N"/>
    <property type="match status" value="1"/>
</dbReference>
<sequence>MFAYILRRLLGMIPTLLVVSILVFIIIQLPPGDFMTSLQAEIAATGGGQDSRTLDALRQRYGLDQPMYIQYLKWMAGFPRGDFGYSLEWNAPVWDLIAGRLAFTILLGGLALILMWVIAVPIGIYSATHQYSLGDNLFTFLGFVGLSFPDFLLALVYMVVASLVFGMSSSGLFSQTLENAPWSLAKVLDLLNHLWAPVLILGAAGTAELIRIMRGNMLDVLGQQYITTARAKGLKERIVINKYAVRVAINPLVSVLGMQIPKMISGSIIIGVVLSIPSIGPMFLRALTTQDMYLAGSLLLFMTVLLLIGNLLADIALAWIDPRIRYE</sequence>
<organism evidence="9">
    <name type="scientific">Candidatus Moduliflexus flocculans</name>
    <dbReference type="NCBI Taxonomy" id="1499966"/>
    <lineage>
        <taxon>Bacteria</taxon>
        <taxon>Candidatus Moduliflexota</taxon>
        <taxon>Candidatus Moduliflexia</taxon>
        <taxon>Candidatus Moduliflexales</taxon>
        <taxon>Candidatus Moduliflexaceae</taxon>
    </lineage>
</organism>
<protein>
    <submittedName>
        <fullName evidence="9">Binding-protein-dependent transport systems inner membrane component</fullName>
    </submittedName>
</protein>
<dbReference type="Pfam" id="PF00528">
    <property type="entry name" value="BPD_transp_1"/>
    <property type="match status" value="1"/>
</dbReference>
<dbReference type="STRING" id="1499966.U14_02883"/>
<dbReference type="InterPro" id="IPR045621">
    <property type="entry name" value="BPD_transp_1_N"/>
</dbReference>
<evidence type="ECO:0000313" key="9">
    <source>
        <dbReference type="EMBL" id="GAK51638.1"/>
    </source>
</evidence>
<evidence type="ECO:0000256" key="4">
    <source>
        <dbReference type="ARBA" id="ARBA00022692"/>
    </source>
</evidence>
<keyword evidence="4 7" id="KW-0812">Transmembrane</keyword>
<feature type="transmembrane region" description="Helical" evidence="7">
    <location>
        <begin position="194"/>
        <end position="213"/>
    </location>
</feature>
<proteinExistence type="inferred from homology"/>
<feature type="transmembrane region" description="Helical" evidence="7">
    <location>
        <begin position="9"/>
        <end position="29"/>
    </location>
</feature>
<evidence type="ECO:0000256" key="3">
    <source>
        <dbReference type="ARBA" id="ARBA00022475"/>
    </source>
</evidence>
<comment type="subcellular location">
    <subcellularLocation>
        <location evidence="1 7">Cell membrane</location>
        <topology evidence="1 7">Multi-pass membrane protein</topology>
    </subcellularLocation>
</comment>
<reference evidence="9" key="1">
    <citation type="journal article" date="2015" name="PeerJ">
        <title>First genomic representation of candidate bacterial phylum KSB3 points to enhanced environmental sensing as a trigger of wastewater bulking.</title>
        <authorList>
            <person name="Sekiguchi Y."/>
            <person name="Ohashi A."/>
            <person name="Parks D.H."/>
            <person name="Yamauchi T."/>
            <person name="Tyson G.W."/>
            <person name="Hugenholtz P."/>
        </authorList>
    </citation>
    <scope>NUCLEOTIDE SEQUENCE [LARGE SCALE GENOMIC DNA]</scope>
</reference>
<evidence type="ECO:0000259" key="8">
    <source>
        <dbReference type="PROSITE" id="PS50928"/>
    </source>
</evidence>
<dbReference type="HOGENOM" id="CLU_036879_1_1_0"/>
<dbReference type="PANTHER" id="PTHR30465:SF43">
    <property type="entry name" value="OLIGOPEPTIDE ABC TRANSPORTER, PERMEASE PROTEIN"/>
    <property type="match status" value="1"/>
</dbReference>
<feature type="transmembrane region" description="Helical" evidence="7">
    <location>
        <begin position="137"/>
        <end position="165"/>
    </location>
</feature>
<feature type="transmembrane region" description="Helical" evidence="7">
    <location>
        <begin position="101"/>
        <end position="125"/>
    </location>
</feature>
<dbReference type="InterPro" id="IPR000515">
    <property type="entry name" value="MetI-like"/>
</dbReference>
<gene>
    <name evidence="9" type="ORF">U14_02883</name>
</gene>
<dbReference type="PANTHER" id="PTHR30465">
    <property type="entry name" value="INNER MEMBRANE ABC TRANSPORTER"/>
    <property type="match status" value="1"/>
</dbReference>
<keyword evidence="5 7" id="KW-1133">Transmembrane helix</keyword>
<evidence type="ECO:0000256" key="1">
    <source>
        <dbReference type="ARBA" id="ARBA00004651"/>
    </source>
</evidence>
<evidence type="ECO:0000256" key="7">
    <source>
        <dbReference type="RuleBase" id="RU363032"/>
    </source>
</evidence>
<evidence type="ECO:0000313" key="10">
    <source>
        <dbReference type="Proteomes" id="UP000030700"/>
    </source>
</evidence>
<dbReference type="InterPro" id="IPR035906">
    <property type="entry name" value="MetI-like_sf"/>
</dbReference>
<feature type="transmembrane region" description="Helical" evidence="7">
    <location>
        <begin position="293"/>
        <end position="320"/>
    </location>
</feature>
<evidence type="ECO:0000256" key="5">
    <source>
        <dbReference type="ARBA" id="ARBA00022989"/>
    </source>
</evidence>
<dbReference type="SUPFAM" id="SSF161098">
    <property type="entry name" value="MetI-like"/>
    <property type="match status" value="1"/>
</dbReference>
<keyword evidence="6 7" id="KW-0472">Membrane</keyword>
<feature type="transmembrane region" description="Helical" evidence="7">
    <location>
        <begin position="268"/>
        <end position="287"/>
    </location>
</feature>
<dbReference type="PROSITE" id="PS50928">
    <property type="entry name" value="ABC_TM1"/>
    <property type="match status" value="1"/>
</dbReference>